<dbReference type="GeneID" id="112282105"/>
<feature type="transmembrane region" description="Helical" evidence="6">
    <location>
        <begin position="131"/>
        <end position="153"/>
    </location>
</feature>
<dbReference type="GO" id="GO:0006888">
    <property type="term" value="P:endoplasmic reticulum to Golgi vesicle-mediated transport"/>
    <property type="evidence" value="ECO:0000318"/>
    <property type="project" value="GO_Central"/>
</dbReference>
<keyword evidence="4 6" id="KW-1133">Transmembrane helix</keyword>
<reference evidence="7 9" key="1">
    <citation type="journal article" date="2008" name="Science">
        <title>The Physcomitrella genome reveals evolutionary insights into the conquest of land by plants.</title>
        <authorList>
            <person name="Rensing S."/>
            <person name="Lang D."/>
            <person name="Zimmer A."/>
            <person name="Terry A."/>
            <person name="Salamov A."/>
            <person name="Shapiro H."/>
            <person name="Nishiyama T."/>
            <person name="Perroud P.-F."/>
            <person name="Lindquist E."/>
            <person name="Kamisugi Y."/>
            <person name="Tanahashi T."/>
            <person name="Sakakibara K."/>
            <person name="Fujita T."/>
            <person name="Oishi K."/>
            <person name="Shin-I T."/>
            <person name="Kuroki Y."/>
            <person name="Toyoda A."/>
            <person name="Suzuki Y."/>
            <person name="Hashimoto A."/>
            <person name="Yamaguchi K."/>
            <person name="Sugano A."/>
            <person name="Kohara Y."/>
            <person name="Fujiyama A."/>
            <person name="Anterola A."/>
            <person name="Aoki S."/>
            <person name="Ashton N."/>
            <person name="Barbazuk W.B."/>
            <person name="Barker E."/>
            <person name="Bennetzen J."/>
            <person name="Bezanilla M."/>
            <person name="Blankenship R."/>
            <person name="Cho S.H."/>
            <person name="Dutcher S."/>
            <person name="Estelle M."/>
            <person name="Fawcett J.A."/>
            <person name="Gundlach H."/>
            <person name="Hanada K."/>
            <person name="Heyl A."/>
            <person name="Hicks K.A."/>
            <person name="Hugh J."/>
            <person name="Lohr M."/>
            <person name="Mayer K."/>
            <person name="Melkozernov A."/>
            <person name="Murata T."/>
            <person name="Nelson D."/>
            <person name="Pils B."/>
            <person name="Prigge M."/>
            <person name="Reiss B."/>
            <person name="Renner T."/>
            <person name="Rombauts S."/>
            <person name="Rushton P."/>
            <person name="Sanderfoot A."/>
            <person name="Schween G."/>
            <person name="Shiu S.-H."/>
            <person name="Stueber K."/>
            <person name="Theodoulou F.L."/>
            <person name="Tu H."/>
            <person name="Van de Peer Y."/>
            <person name="Verrier P.J."/>
            <person name="Waters E."/>
            <person name="Wood A."/>
            <person name="Yang L."/>
            <person name="Cove D."/>
            <person name="Cuming A."/>
            <person name="Hasebe M."/>
            <person name="Lucas S."/>
            <person name="Mishler D.B."/>
            <person name="Reski R."/>
            <person name="Grigoriev I."/>
            <person name="Quatrano R.S."/>
            <person name="Boore J.L."/>
        </authorList>
    </citation>
    <scope>NUCLEOTIDE SEQUENCE [LARGE SCALE GENOMIC DNA]</scope>
    <source>
        <strain evidence="8 9">cv. Gransden 2004</strain>
    </source>
</reference>
<sequence length="228" mass="25454">MPLMRAATVVVYAGAYLFVLFFAVCLATGLYYLAELVEEYTRLTRKVISYVIKFVIALHVILLVVDRLPMISIGVGIASHVVYHRLLKTFPYISLTAPDFLGSICLLILSHVVWIRFFYTDPRCAYVTMEWLFGFMLVMVWMVPFAFFISLAANESVLPGSGGLGGYHGFGSGDFSSRGDDASASAPPRQKGKRTRSSILGFLNFLRSKRDEVLPMVSRSIPSSRRVD</sequence>
<dbReference type="OMA" id="TMGTEPV"/>
<name>A0A2K1KJX7_PHYPA</name>
<evidence type="ECO:0000256" key="3">
    <source>
        <dbReference type="ARBA" id="ARBA00022692"/>
    </source>
</evidence>
<dbReference type="GO" id="GO:0030134">
    <property type="term" value="C:COPII-coated ER to Golgi transport vesicle"/>
    <property type="evidence" value="ECO:0000318"/>
    <property type="project" value="GO_Central"/>
</dbReference>
<dbReference type="Pfam" id="PF04148">
    <property type="entry name" value="Erv26"/>
    <property type="match status" value="1"/>
</dbReference>
<dbReference type="GO" id="GO:0097020">
    <property type="term" value="F:COPII receptor activity"/>
    <property type="evidence" value="ECO:0000318"/>
    <property type="project" value="GO_Central"/>
</dbReference>
<keyword evidence="9" id="KW-1185">Reference proteome</keyword>
<dbReference type="EnsemblPlants" id="Pp3c5_15710V3.2">
    <property type="protein sequence ID" value="PAC:32955510.CDS.1"/>
    <property type="gene ID" value="Pp3c5_15710"/>
</dbReference>
<keyword evidence="3 6" id="KW-0812">Transmembrane</keyword>
<feature type="transmembrane region" description="Helical" evidence="6">
    <location>
        <begin position="100"/>
        <end position="119"/>
    </location>
</feature>
<evidence type="ECO:0000313" key="8">
    <source>
        <dbReference type="EnsemblPlants" id="PAC:32955509.CDS.1"/>
    </source>
</evidence>
<accession>A0A2K1KJX7</accession>
<evidence type="ECO:0000256" key="4">
    <source>
        <dbReference type="ARBA" id="ARBA00022989"/>
    </source>
</evidence>
<evidence type="ECO:0000256" key="6">
    <source>
        <dbReference type="SAM" id="Phobius"/>
    </source>
</evidence>
<comment type="subcellular location">
    <subcellularLocation>
        <location evidence="1">Membrane</location>
        <topology evidence="1">Multi-pass membrane protein</topology>
    </subcellularLocation>
</comment>
<reference evidence="7 9" key="2">
    <citation type="journal article" date="2018" name="Plant J.">
        <title>The Physcomitrella patens chromosome-scale assembly reveals moss genome structure and evolution.</title>
        <authorList>
            <person name="Lang D."/>
            <person name="Ullrich K.K."/>
            <person name="Murat F."/>
            <person name="Fuchs J."/>
            <person name="Jenkins J."/>
            <person name="Haas F.B."/>
            <person name="Piednoel M."/>
            <person name="Gundlach H."/>
            <person name="Van Bel M."/>
            <person name="Meyberg R."/>
            <person name="Vives C."/>
            <person name="Morata J."/>
            <person name="Symeonidi A."/>
            <person name="Hiss M."/>
            <person name="Muchero W."/>
            <person name="Kamisugi Y."/>
            <person name="Saleh O."/>
            <person name="Blanc G."/>
            <person name="Decker E.L."/>
            <person name="van Gessel N."/>
            <person name="Grimwood J."/>
            <person name="Hayes R.D."/>
            <person name="Graham S.W."/>
            <person name="Gunter L.E."/>
            <person name="McDaniel S.F."/>
            <person name="Hoernstein S.N.W."/>
            <person name="Larsson A."/>
            <person name="Li F.W."/>
            <person name="Perroud P.F."/>
            <person name="Phillips J."/>
            <person name="Ranjan P."/>
            <person name="Rokshar D.S."/>
            <person name="Rothfels C.J."/>
            <person name="Schneider L."/>
            <person name="Shu S."/>
            <person name="Stevenson D.W."/>
            <person name="Thummler F."/>
            <person name="Tillich M."/>
            <person name="Villarreal Aguilar J.C."/>
            <person name="Widiez T."/>
            <person name="Wong G.K."/>
            <person name="Wymore A."/>
            <person name="Zhang Y."/>
            <person name="Zimmer A.D."/>
            <person name="Quatrano R.S."/>
            <person name="Mayer K.F.X."/>
            <person name="Goodstein D."/>
            <person name="Casacuberta J.M."/>
            <person name="Vandepoele K."/>
            <person name="Reski R."/>
            <person name="Cuming A.C."/>
            <person name="Tuskan G.A."/>
            <person name="Maumus F."/>
            <person name="Salse J."/>
            <person name="Schmutz J."/>
            <person name="Rensing S.A."/>
        </authorList>
    </citation>
    <scope>NUCLEOTIDE SEQUENCE [LARGE SCALE GENOMIC DNA]</scope>
    <source>
        <strain evidence="8 9">cv. Gransden 2004</strain>
    </source>
</reference>
<proteinExistence type="inferred from homology"/>
<dbReference type="EnsemblPlants" id="Pp3c5_15710V3.1">
    <property type="protein sequence ID" value="PAC:32955509.CDS.1"/>
    <property type="gene ID" value="Pp3c5_15710"/>
</dbReference>
<evidence type="ECO:0000256" key="1">
    <source>
        <dbReference type="ARBA" id="ARBA00004141"/>
    </source>
</evidence>
<dbReference type="InterPro" id="IPR007277">
    <property type="entry name" value="Svp26/Tex261"/>
</dbReference>
<dbReference type="AlphaFoldDB" id="A0A2K1KJX7"/>
<dbReference type="EMBL" id="ABEU02000005">
    <property type="protein sequence ID" value="PNR54063.1"/>
    <property type="molecule type" value="Genomic_DNA"/>
</dbReference>
<feature type="transmembrane region" description="Helical" evidence="6">
    <location>
        <begin position="6"/>
        <end position="33"/>
    </location>
</feature>
<evidence type="ECO:0000313" key="7">
    <source>
        <dbReference type="EMBL" id="PNR54063.1"/>
    </source>
</evidence>
<dbReference type="Gramene" id="Pp3c5_15710V3.1">
    <property type="protein sequence ID" value="PAC:32955509.CDS.1"/>
    <property type="gene ID" value="Pp3c5_15710"/>
</dbReference>
<protein>
    <recommendedName>
        <fullName evidence="10">Transmembrane adaptor Erv26</fullName>
    </recommendedName>
</protein>
<evidence type="ECO:0000256" key="2">
    <source>
        <dbReference type="ARBA" id="ARBA00008096"/>
    </source>
</evidence>
<dbReference type="Proteomes" id="UP000006727">
    <property type="component" value="Chromosome 5"/>
</dbReference>
<dbReference type="RefSeq" id="XP_024375091.1">
    <property type="nucleotide sequence ID" value="XM_024519323.2"/>
</dbReference>
<dbReference type="PANTHER" id="PTHR13144:SF0">
    <property type="entry name" value="PROTEIN TEX261"/>
    <property type="match status" value="1"/>
</dbReference>
<dbReference type="Gramene" id="Pp3c5_15710V3.2">
    <property type="protein sequence ID" value="PAC:32955510.CDS.1"/>
    <property type="gene ID" value="Pp3c5_15710"/>
</dbReference>
<dbReference type="GO" id="GO:0000139">
    <property type="term" value="C:Golgi membrane"/>
    <property type="evidence" value="ECO:0000318"/>
    <property type="project" value="GO_Central"/>
</dbReference>
<dbReference type="PANTHER" id="PTHR13144">
    <property type="entry name" value="TEX261 PROTEIN"/>
    <property type="match status" value="1"/>
</dbReference>
<evidence type="ECO:0000313" key="9">
    <source>
        <dbReference type="Proteomes" id="UP000006727"/>
    </source>
</evidence>
<organism evidence="7">
    <name type="scientific">Physcomitrium patens</name>
    <name type="common">Spreading-leaved earth moss</name>
    <name type="synonym">Physcomitrella patens</name>
    <dbReference type="NCBI Taxonomy" id="3218"/>
    <lineage>
        <taxon>Eukaryota</taxon>
        <taxon>Viridiplantae</taxon>
        <taxon>Streptophyta</taxon>
        <taxon>Embryophyta</taxon>
        <taxon>Bryophyta</taxon>
        <taxon>Bryophytina</taxon>
        <taxon>Bryopsida</taxon>
        <taxon>Funariidae</taxon>
        <taxon>Funariales</taxon>
        <taxon>Funariaceae</taxon>
        <taxon>Physcomitrium</taxon>
    </lineage>
</organism>
<comment type="similarity">
    <text evidence="2">Belongs to the SVP26 family.</text>
</comment>
<reference evidence="8" key="3">
    <citation type="submission" date="2020-12" db="UniProtKB">
        <authorList>
            <consortium name="EnsemblPlants"/>
        </authorList>
    </citation>
    <scope>IDENTIFICATION</scope>
</reference>
<dbReference type="OrthoDB" id="28257at2759"/>
<evidence type="ECO:0000256" key="5">
    <source>
        <dbReference type="ARBA" id="ARBA00023136"/>
    </source>
</evidence>
<dbReference type="PaxDb" id="3218-PP1S169_53V6.1"/>
<dbReference type="STRING" id="3218.A0A2K1KJX7"/>
<gene>
    <name evidence="8" type="primary">LOC112282105</name>
    <name evidence="7" type="ORF">PHYPA_007739</name>
</gene>
<feature type="transmembrane region" description="Helical" evidence="6">
    <location>
        <begin position="54"/>
        <end position="80"/>
    </location>
</feature>
<evidence type="ECO:0008006" key="10">
    <source>
        <dbReference type="Google" id="ProtNLM"/>
    </source>
</evidence>
<keyword evidence="5 6" id="KW-0472">Membrane</keyword>
<dbReference type="GO" id="GO:0005789">
    <property type="term" value="C:endoplasmic reticulum membrane"/>
    <property type="evidence" value="ECO:0000318"/>
    <property type="project" value="GO_Central"/>
</dbReference>